<dbReference type="RefSeq" id="XP_018282456.1">
    <property type="nucleotide sequence ID" value="XM_018421859.1"/>
</dbReference>
<dbReference type="Proteomes" id="UP000053611">
    <property type="component" value="Unassembled WGS sequence"/>
</dbReference>
<dbReference type="STRING" id="879819.A0A0J0XY46"/>
<dbReference type="GeneID" id="28982462"/>
<feature type="domain" description="LysM" evidence="4">
    <location>
        <begin position="24"/>
        <end position="71"/>
    </location>
</feature>
<gene>
    <name evidence="5" type="ORF">CC85DRAFT_282103</name>
</gene>
<feature type="domain" description="LysM" evidence="4">
    <location>
        <begin position="80"/>
        <end position="126"/>
    </location>
</feature>
<dbReference type="PROSITE" id="PS51782">
    <property type="entry name" value="LYSM"/>
    <property type="match status" value="2"/>
</dbReference>
<keyword evidence="1" id="KW-0147">Chitin-binding</keyword>
<evidence type="ECO:0000256" key="3">
    <source>
        <dbReference type="SAM" id="SignalP"/>
    </source>
</evidence>
<dbReference type="InterPro" id="IPR036779">
    <property type="entry name" value="LysM_dom_sf"/>
</dbReference>
<dbReference type="PANTHER" id="PTHR34997">
    <property type="entry name" value="AM15"/>
    <property type="match status" value="1"/>
</dbReference>
<evidence type="ECO:0000259" key="4">
    <source>
        <dbReference type="PROSITE" id="PS51782"/>
    </source>
</evidence>
<dbReference type="SMART" id="SM00257">
    <property type="entry name" value="LysM"/>
    <property type="match status" value="2"/>
</dbReference>
<feature type="signal peptide" evidence="3">
    <location>
        <begin position="1"/>
        <end position="15"/>
    </location>
</feature>
<dbReference type="InterPro" id="IPR018392">
    <property type="entry name" value="LysM"/>
</dbReference>
<evidence type="ECO:0000313" key="5">
    <source>
        <dbReference type="EMBL" id="KLT45965.1"/>
    </source>
</evidence>
<dbReference type="Gene3D" id="3.10.350.10">
    <property type="entry name" value="LysM domain"/>
    <property type="match status" value="2"/>
</dbReference>
<dbReference type="GO" id="GO:0008061">
    <property type="term" value="F:chitin binding"/>
    <property type="evidence" value="ECO:0007669"/>
    <property type="project" value="UniProtKB-KW"/>
</dbReference>
<protein>
    <recommendedName>
        <fullName evidence="4">LysM domain-containing protein</fullName>
    </recommendedName>
</protein>
<evidence type="ECO:0000256" key="2">
    <source>
        <dbReference type="ARBA" id="ARBA00023026"/>
    </source>
</evidence>
<dbReference type="SMR" id="A0A0J0XY46"/>
<dbReference type="OrthoDB" id="5985073at2759"/>
<keyword evidence="2" id="KW-0843">Virulence</keyword>
<dbReference type="AlphaFoldDB" id="A0A0J0XY46"/>
<evidence type="ECO:0000256" key="1">
    <source>
        <dbReference type="ARBA" id="ARBA00022669"/>
    </source>
</evidence>
<keyword evidence="3" id="KW-0732">Signal</keyword>
<proteinExistence type="predicted"/>
<dbReference type="CDD" id="cd00118">
    <property type="entry name" value="LysM"/>
    <property type="match status" value="2"/>
</dbReference>
<dbReference type="SUPFAM" id="SSF54106">
    <property type="entry name" value="LysM domain"/>
    <property type="match status" value="2"/>
</dbReference>
<evidence type="ECO:0000313" key="6">
    <source>
        <dbReference type="Proteomes" id="UP000053611"/>
    </source>
</evidence>
<sequence length="155" mass="17376">MFGFLLVSFLSLVRANEVIPECTRTATVVAGDTCDKISTRYGVSTFQLAHVNTPEINDNCDNLMPDQVVCLGVEGEDCTKVYTVVEGDTCEWIQEMYGMDAETLWTNNPQINHECTNIYIGEVLCVDTDCYAYSDFNQTAFDVVAETYIPYCDEI</sequence>
<organism evidence="5 6">
    <name type="scientific">Cutaneotrichosporon oleaginosum</name>
    <dbReference type="NCBI Taxonomy" id="879819"/>
    <lineage>
        <taxon>Eukaryota</taxon>
        <taxon>Fungi</taxon>
        <taxon>Dikarya</taxon>
        <taxon>Basidiomycota</taxon>
        <taxon>Agaricomycotina</taxon>
        <taxon>Tremellomycetes</taxon>
        <taxon>Trichosporonales</taxon>
        <taxon>Trichosporonaceae</taxon>
        <taxon>Cutaneotrichosporon</taxon>
    </lineage>
</organism>
<reference evidence="5 6" key="1">
    <citation type="submission" date="2015-03" db="EMBL/GenBank/DDBJ databases">
        <title>Genomics and transcriptomics of the oil-accumulating basidiomycete yeast T. oleaginosus allow insights into substrate utilization and the diverse evolutionary trajectories of mating systems in fungi.</title>
        <authorList>
            <consortium name="DOE Joint Genome Institute"/>
            <person name="Kourist R."/>
            <person name="Kracht O."/>
            <person name="Bracharz F."/>
            <person name="Lipzen A."/>
            <person name="Nolan M."/>
            <person name="Ohm R."/>
            <person name="Grigoriev I."/>
            <person name="Sun S."/>
            <person name="Heitman J."/>
            <person name="Bruck T."/>
            <person name="Nowrousian M."/>
        </authorList>
    </citation>
    <scope>NUCLEOTIDE SEQUENCE [LARGE SCALE GENOMIC DNA]</scope>
    <source>
        <strain evidence="5 6">IBC0246</strain>
    </source>
</reference>
<dbReference type="InterPro" id="IPR052210">
    <property type="entry name" value="LysM1-like"/>
</dbReference>
<accession>A0A0J0XY46</accession>
<dbReference type="EMBL" id="KQ087179">
    <property type="protein sequence ID" value="KLT45965.1"/>
    <property type="molecule type" value="Genomic_DNA"/>
</dbReference>
<keyword evidence="6" id="KW-1185">Reference proteome</keyword>
<dbReference type="PANTHER" id="PTHR34997:SF1">
    <property type="entry name" value="PEPTIDOGLYCAN-BINDING LYSIN DOMAIN"/>
    <property type="match status" value="1"/>
</dbReference>
<dbReference type="Pfam" id="PF01476">
    <property type="entry name" value="LysM"/>
    <property type="match status" value="2"/>
</dbReference>
<feature type="chain" id="PRO_5012610454" description="LysM domain-containing protein" evidence="3">
    <location>
        <begin position="16"/>
        <end position="155"/>
    </location>
</feature>
<name>A0A0J0XY46_9TREE</name>